<organism evidence="14">
    <name type="scientific">Oppiella nova</name>
    <dbReference type="NCBI Taxonomy" id="334625"/>
    <lineage>
        <taxon>Eukaryota</taxon>
        <taxon>Metazoa</taxon>
        <taxon>Ecdysozoa</taxon>
        <taxon>Arthropoda</taxon>
        <taxon>Chelicerata</taxon>
        <taxon>Arachnida</taxon>
        <taxon>Acari</taxon>
        <taxon>Acariformes</taxon>
        <taxon>Sarcoptiformes</taxon>
        <taxon>Oribatida</taxon>
        <taxon>Brachypylina</taxon>
        <taxon>Oppioidea</taxon>
        <taxon>Oppiidae</taxon>
        <taxon>Oppiella</taxon>
    </lineage>
</organism>
<proteinExistence type="inferred from homology"/>
<evidence type="ECO:0000256" key="9">
    <source>
        <dbReference type="ARBA" id="ARBA00023235"/>
    </source>
</evidence>
<feature type="domain" description="Thioredoxin" evidence="13">
    <location>
        <begin position="1"/>
        <end position="152"/>
    </location>
</feature>
<evidence type="ECO:0000256" key="6">
    <source>
        <dbReference type="ARBA" id="ARBA00022737"/>
    </source>
</evidence>
<dbReference type="Pfam" id="PF00085">
    <property type="entry name" value="Thioredoxin"/>
    <property type="match status" value="1"/>
</dbReference>
<dbReference type="GO" id="GO:0003756">
    <property type="term" value="F:protein disulfide isomerase activity"/>
    <property type="evidence" value="ECO:0007669"/>
    <property type="project" value="UniProtKB-EC"/>
</dbReference>
<dbReference type="PRINTS" id="PR00421">
    <property type="entry name" value="THIOREDOXIN"/>
</dbReference>
<comment type="subcellular location">
    <subcellularLocation>
        <location evidence="2">Endoplasmic reticulum lumen</location>
    </subcellularLocation>
</comment>
<dbReference type="GO" id="GO:0034976">
    <property type="term" value="P:response to endoplasmic reticulum stress"/>
    <property type="evidence" value="ECO:0007669"/>
    <property type="project" value="TreeGrafter"/>
</dbReference>
<reference evidence="14" key="1">
    <citation type="submission" date="2020-11" db="EMBL/GenBank/DDBJ databases">
        <authorList>
            <person name="Tran Van P."/>
        </authorList>
    </citation>
    <scope>NUCLEOTIDE SEQUENCE</scope>
</reference>
<evidence type="ECO:0000256" key="7">
    <source>
        <dbReference type="ARBA" id="ARBA00022824"/>
    </source>
</evidence>
<dbReference type="Proteomes" id="UP000728032">
    <property type="component" value="Unassembled WGS sequence"/>
</dbReference>
<dbReference type="OrthoDB" id="427280at2759"/>
<dbReference type="AlphaFoldDB" id="A0A7R9MIK8"/>
<evidence type="ECO:0000256" key="4">
    <source>
        <dbReference type="ARBA" id="ARBA00012723"/>
    </source>
</evidence>
<name>A0A7R9MIK8_9ACAR</name>
<dbReference type="EMBL" id="OC936253">
    <property type="protein sequence ID" value="CAD7660828.1"/>
    <property type="molecule type" value="Genomic_DNA"/>
</dbReference>
<dbReference type="CDD" id="cd02961">
    <property type="entry name" value="PDI_a_family"/>
    <property type="match status" value="1"/>
</dbReference>
<evidence type="ECO:0000256" key="3">
    <source>
        <dbReference type="ARBA" id="ARBA00006347"/>
    </source>
</evidence>
<evidence type="ECO:0000256" key="2">
    <source>
        <dbReference type="ARBA" id="ARBA00004319"/>
    </source>
</evidence>
<dbReference type="InterPro" id="IPR036249">
    <property type="entry name" value="Thioredoxin-like_sf"/>
</dbReference>
<dbReference type="FunFam" id="3.40.30.10:FF:000017">
    <property type="entry name" value="Protein disulfide-isomerase A4"/>
    <property type="match status" value="1"/>
</dbReference>
<dbReference type="PROSITE" id="PS51352">
    <property type="entry name" value="THIOREDOXIN_2"/>
    <property type="match status" value="1"/>
</dbReference>
<dbReference type="SUPFAM" id="SSF52833">
    <property type="entry name" value="Thioredoxin-like"/>
    <property type="match status" value="2"/>
</dbReference>
<keyword evidence="5 12" id="KW-0732">Signal</keyword>
<keyword evidence="15" id="KW-1185">Reference proteome</keyword>
<accession>A0A7R9MIK8</accession>
<comment type="catalytic activity">
    <reaction evidence="1">
        <text>Catalyzes the rearrangement of -S-S- bonds in proteins.</text>
        <dbReference type="EC" id="5.3.4.1"/>
    </reaction>
</comment>
<keyword evidence="9" id="KW-0413">Isomerase</keyword>
<dbReference type="InterPro" id="IPR017937">
    <property type="entry name" value="Thioredoxin_CS"/>
</dbReference>
<gene>
    <name evidence="14" type="ORF">ONB1V03_LOCUS17391</name>
</gene>
<dbReference type="PANTHER" id="PTHR18929">
    <property type="entry name" value="PROTEIN DISULFIDE ISOMERASE"/>
    <property type="match status" value="1"/>
</dbReference>
<dbReference type="NCBIfam" id="TIGR01126">
    <property type="entry name" value="pdi_dom"/>
    <property type="match status" value="1"/>
</dbReference>
<evidence type="ECO:0000256" key="8">
    <source>
        <dbReference type="ARBA" id="ARBA00023157"/>
    </source>
</evidence>
<dbReference type="PROSITE" id="PS00194">
    <property type="entry name" value="THIOREDOXIN_1"/>
    <property type="match status" value="1"/>
</dbReference>
<dbReference type="EMBL" id="CAJPVJ010021428">
    <property type="protein sequence ID" value="CAG2177964.1"/>
    <property type="molecule type" value="Genomic_DNA"/>
</dbReference>
<dbReference type="GO" id="GO:0005788">
    <property type="term" value="C:endoplasmic reticulum lumen"/>
    <property type="evidence" value="ECO:0007669"/>
    <property type="project" value="UniProtKB-SubCell"/>
</dbReference>
<dbReference type="GO" id="GO:0006457">
    <property type="term" value="P:protein folding"/>
    <property type="evidence" value="ECO:0007669"/>
    <property type="project" value="TreeGrafter"/>
</dbReference>
<evidence type="ECO:0000256" key="10">
    <source>
        <dbReference type="ARBA" id="ARBA00023284"/>
    </source>
</evidence>
<keyword evidence="6" id="KW-0677">Repeat</keyword>
<dbReference type="EC" id="5.3.4.1" evidence="4"/>
<protein>
    <recommendedName>
        <fullName evidence="4">protein disulfide-isomerase</fullName>
        <ecNumber evidence="4">5.3.4.1</ecNumber>
    </recommendedName>
</protein>
<dbReference type="Gene3D" id="3.40.30.10">
    <property type="entry name" value="Glutaredoxin"/>
    <property type="match status" value="2"/>
</dbReference>
<keyword evidence="8" id="KW-1015">Disulfide bond</keyword>
<evidence type="ECO:0000313" key="14">
    <source>
        <dbReference type="EMBL" id="CAD7660828.1"/>
    </source>
</evidence>
<feature type="signal peptide" evidence="12">
    <location>
        <begin position="1"/>
        <end position="20"/>
    </location>
</feature>
<evidence type="ECO:0000256" key="12">
    <source>
        <dbReference type="SAM" id="SignalP"/>
    </source>
</evidence>
<dbReference type="PANTHER" id="PTHR18929:SF132">
    <property type="entry name" value="PROTEIN DISULFIDE-ISOMERASE A3"/>
    <property type="match status" value="1"/>
</dbReference>
<evidence type="ECO:0000256" key="1">
    <source>
        <dbReference type="ARBA" id="ARBA00001182"/>
    </source>
</evidence>
<dbReference type="Pfam" id="PF13848">
    <property type="entry name" value="Thioredoxin_6"/>
    <property type="match status" value="1"/>
</dbReference>
<comment type="similarity">
    <text evidence="3 11">Belongs to the protein disulfide isomerase family.</text>
</comment>
<keyword evidence="7" id="KW-0256">Endoplasmic reticulum</keyword>
<keyword evidence="10" id="KW-0676">Redox-active center</keyword>
<feature type="chain" id="PRO_5035680365" description="protein disulfide-isomerase" evidence="12">
    <location>
        <begin position="21"/>
        <end position="280"/>
    </location>
</feature>
<evidence type="ECO:0000256" key="11">
    <source>
        <dbReference type="RuleBase" id="RU004208"/>
    </source>
</evidence>
<evidence type="ECO:0000259" key="13">
    <source>
        <dbReference type="PROSITE" id="PS51352"/>
    </source>
</evidence>
<evidence type="ECO:0000256" key="5">
    <source>
        <dbReference type="ARBA" id="ARBA00022729"/>
    </source>
</evidence>
<sequence>MYSTTGLLVLLVSVVGLAMASDVLDLSSGDFKATVGQHDTILVEFFAPWCGHCKRLAPEYETAATSLKNNDPPVPLAKVDCTTDAGKDICSEYGVTGYPTLKIFKGGDFASEYGGPREADGIVKYMRSQVGPASRLVESRAKLEEALSKAKEVIVLGVFEKDDKSAVQTKFQKIADKLRETVNFVHVFTDSVADVFDLKVFADLKAKKAPTILLVRPKELKNKFESNVVQYSDGDVEEFIKTNFHGIVGVRTQNNNQDFKVMMDWSSDCVIALTTGSSPH</sequence>
<evidence type="ECO:0000313" key="15">
    <source>
        <dbReference type="Proteomes" id="UP000728032"/>
    </source>
</evidence>
<dbReference type="InterPro" id="IPR013766">
    <property type="entry name" value="Thioredoxin_domain"/>
</dbReference>
<dbReference type="InterPro" id="IPR005788">
    <property type="entry name" value="PDI_thioredoxin-like_dom"/>
</dbReference>